<feature type="region of interest" description="Disordered" evidence="1">
    <location>
        <begin position="1"/>
        <end position="39"/>
    </location>
</feature>
<dbReference type="AlphaFoldDB" id="A0A1V3Y0K1"/>
<dbReference type="EMBL" id="MVBN01000001">
    <property type="protein sequence ID" value="OOK84526.1"/>
    <property type="molecule type" value="Genomic_DNA"/>
</dbReference>
<accession>A0A1V3Y0K1</accession>
<evidence type="ECO:0000313" key="3">
    <source>
        <dbReference type="Proteomes" id="UP000188532"/>
    </source>
</evidence>
<sequence>MANTAAGRLRRGPDDPVSDERAGAIIPQSSLEDPAMIPQ</sequence>
<feature type="compositionally biased region" description="Basic and acidic residues" evidence="1">
    <location>
        <begin position="11"/>
        <end position="22"/>
    </location>
</feature>
<dbReference type="Proteomes" id="UP000188532">
    <property type="component" value="Unassembled WGS sequence"/>
</dbReference>
<reference evidence="2 3" key="1">
    <citation type="submission" date="2017-02" db="EMBL/GenBank/DDBJ databases">
        <title>Complete genome sequences of Mycobacterium kansasii strains isolated from rhesus macaques.</title>
        <authorList>
            <person name="Panda A."/>
            <person name="Nagaraj S."/>
            <person name="Zhao X."/>
            <person name="Tettelin H."/>
            <person name="Detolla L.J."/>
        </authorList>
    </citation>
    <scope>NUCLEOTIDE SEQUENCE [LARGE SCALE GENOMIC DNA]</scope>
    <source>
        <strain evidence="2 3">11-3469</strain>
    </source>
</reference>
<evidence type="ECO:0000313" key="2">
    <source>
        <dbReference type="EMBL" id="OOK84526.1"/>
    </source>
</evidence>
<comment type="caution">
    <text evidence="2">The sequence shown here is derived from an EMBL/GenBank/DDBJ whole genome shotgun (WGS) entry which is preliminary data.</text>
</comment>
<organism evidence="2 3">
    <name type="scientific">Mycobacterium kansasii</name>
    <dbReference type="NCBI Taxonomy" id="1768"/>
    <lineage>
        <taxon>Bacteria</taxon>
        <taxon>Bacillati</taxon>
        <taxon>Actinomycetota</taxon>
        <taxon>Actinomycetes</taxon>
        <taxon>Mycobacteriales</taxon>
        <taxon>Mycobacteriaceae</taxon>
        <taxon>Mycobacterium</taxon>
    </lineage>
</organism>
<name>A0A1V3Y0K1_MYCKA</name>
<proteinExistence type="predicted"/>
<gene>
    <name evidence="2" type="ORF">BZL29_0165</name>
</gene>
<evidence type="ECO:0000256" key="1">
    <source>
        <dbReference type="SAM" id="MobiDB-lite"/>
    </source>
</evidence>
<protein>
    <submittedName>
        <fullName evidence="2">Uncharacterized protein</fullName>
    </submittedName>
</protein>